<evidence type="ECO:0000259" key="3">
    <source>
        <dbReference type="SMART" id="SM00429"/>
    </source>
</evidence>
<dbReference type="InterPro" id="IPR013783">
    <property type="entry name" value="Ig-like_fold"/>
</dbReference>
<dbReference type="STRING" id="550983.A4R26_12300"/>
<dbReference type="PANTHER" id="PTHR13833:SF71">
    <property type="entry name" value="NHL DOMAIN-CONTAINING PROTEIN"/>
    <property type="match status" value="1"/>
</dbReference>
<dbReference type="SUPFAM" id="SSF81296">
    <property type="entry name" value="E set domains"/>
    <property type="match status" value="1"/>
</dbReference>
<dbReference type="OrthoDB" id="791543at2"/>
<feature type="domain" description="IPT/TIG" evidence="3">
    <location>
        <begin position="37"/>
        <end position="118"/>
    </location>
</feature>
<dbReference type="InterPro" id="IPR014756">
    <property type="entry name" value="Ig_E-set"/>
</dbReference>
<dbReference type="EMBL" id="LWBP01000024">
    <property type="protein sequence ID" value="OQP67588.1"/>
    <property type="molecule type" value="Genomic_DNA"/>
</dbReference>
<evidence type="ECO:0000256" key="1">
    <source>
        <dbReference type="ARBA" id="ARBA00022737"/>
    </source>
</evidence>
<dbReference type="Pfam" id="PF01436">
    <property type="entry name" value="NHL"/>
    <property type="match status" value="1"/>
</dbReference>
<proteinExistence type="predicted"/>
<dbReference type="PROSITE" id="PS51257">
    <property type="entry name" value="PROKAR_LIPOPROTEIN"/>
    <property type="match status" value="1"/>
</dbReference>
<dbReference type="Proteomes" id="UP000192276">
    <property type="component" value="Unassembled WGS sequence"/>
</dbReference>
<dbReference type="AlphaFoldDB" id="A0A1V9GAV8"/>
<dbReference type="SUPFAM" id="SSF101898">
    <property type="entry name" value="NHL repeat"/>
    <property type="match status" value="1"/>
</dbReference>
<dbReference type="InterPro" id="IPR011042">
    <property type="entry name" value="6-blade_b-propeller_TolB-like"/>
</dbReference>
<dbReference type="CDD" id="cd00603">
    <property type="entry name" value="IPT_PCSR"/>
    <property type="match status" value="1"/>
</dbReference>
<dbReference type="PANTHER" id="PTHR13833">
    <property type="match status" value="1"/>
</dbReference>
<dbReference type="InterPro" id="IPR056822">
    <property type="entry name" value="TEN_NHL"/>
</dbReference>
<dbReference type="Pfam" id="PF01833">
    <property type="entry name" value="TIG"/>
    <property type="match status" value="1"/>
</dbReference>
<keyword evidence="5" id="KW-1185">Reference proteome</keyword>
<comment type="caution">
    <text evidence="4">The sequence shown here is derived from an EMBL/GenBank/DDBJ whole genome shotgun (WGS) entry which is preliminary data.</text>
</comment>
<keyword evidence="1" id="KW-0677">Repeat</keyword>
<organism evidence="4 5">
    <name type="scientific">Niastella populi</name>
    <dbReference type="NCBI Taxonomy" id="550983"/>
    <lineage>
        <taxon>Bacteria</taxon>
        <taxon>Pseudomonadati</taxon>
        <taxon>Bacteroidota</taxon>
        <taxon>Chitinophagia</taxon>
        <taxon>Chitinophagales</taxon>
        <taxon>Chitinophagaceae</taxon>
        <taxon>Niastella</taxon>
    </lineage>
</organism>
<dbReference type="SMART" id="SM00429">
    <property type="entry name" value="IPT"/>
    <property type="match status" value="1"/>
</dbReference>
<evidence type="ECO:0000256" key="2">
    <source>
        <dbReference type="SAM" id="SignalP"/>
    </source>
</evidence>
<reference evidence="5" key="1">
    <citation type="submission" date="2016-04" db="EMBL/GenBank/DDBJ databases">
        <authorList>
            <person name="Chen L."/>
            <person name="Zhuang W."/>
            <person name="Wang G."/>
        </authorList>
    </citation>
    <scope>NUCLEOTIDE SEQUENCE [LARGE SCALE GENOMIC DNA]</scope>
    <source>
        <strain evidence="5">208</strain>
    </source>
</reference>
<evidence type="ECO:0000313" key="5">
    <source>
        <dbReference type="Proteomes" id="UP000192276"/>
    </source>
</evidence>
<feature type="chain" id="PRO_5013003515" description="IPT/TIG domain-containing protein" evidence="2">
    <location>
        <begin position="23"/>
        <end position="433"/>
    </location>
</feature>
<dbReference type="Gene3D" id="2.60.40.10">
    <property type="entry name" value="Immunoglobulins"/>
    <property type="match status" value="1"/>
</dbReference>
<gene>
    <name evidence="4" type="ORF">A4R26_12300</name>
</gene>
<name>A0A1V9GAV8_9BACT</name>
<protein>
    <recommendedName>
        <fullName evidence="3">IPT/TIG domain-containing protein</fullName>
    </recommendedName>
</protein>
<accession>A0A1V9GAV8</accession>
<dbReference type="Gene3D" id="2.120.10.30">
    <property type="entry name" value="TolB, C-terminal domain"/>
    <property type="match status" value="2"/>
</dbReference>
<evidence type="ECO:0000313" key="4">
    <source>
        <dbReference type="EMBL" id="OQP67588.1"/>
    </source>
</evidence>
<dbReference type="InterPro" id="IPR002909">
    <property type="entry name" value="IPT_dom"/>
</dbReference>
<sequence>MSVKINLNILCVALVVALGVSACKKENGGYSHNSSAPITITSFTPEEGATGTEVLINGSNFSSDTSQIKVTINGVPLKIAGAKENQIMAYLTTKTGTGPVEVTIGKNTGASTTDFSYLFSYVVTTLAGSGNSGYADGTGAAASFNFAGVRSQLSVDDNLNVYVPDGGNQRIRKIAPDGTVTTLAGMGQNGFADGNAADAKFNNPCGTAVDANGNVYVAERNGRRIRKITPDGTVSTHAFSSGNGGNELTSVVINKTTGNVYWSDFYGDGIYTLKNGNVTKVINYSLPCTITIDAAGNIYATHYDAQMVRKYTYDATNDAFDNGVDIAGTDRQSGWVDGTGPMARFNNPWGIAMDSKNNLYVAGLGEGRNSNCVRMIDADKWVSTIAGVGDRGFAEGTGSSARFSGPTGIAVDKNGNMYVLDMANNRVRKISVK</sequence>
<dbReference type="Pfam" id="PF25021">
    <property type="entry name" value="TEN_NHL"/>
    <property type="match status" value="1"/>
</dbReference>
<dbReference type="InterPro" id="IPR001258">
    <property type="entry name" value="NHL_repeat"/>
</dbReference>
<dbReference type="RefSeq" id="WP_081161656.1">
    <property type="nucleotide sequence ID" value="NZ_LWBP01000024.1"/>
</dbReference>
<keyword evidence="2" id="KW-0732">Signal</keyword>
<feature type="signal peptide" evidence="2">
    <location>
        <begin position="1"/>
        <end position="22"/>
    </location>
</feature>